<evidence type="ECO:0000256" key="13">
    <source>
        <dbReference type="SAM" id="Phobius"/>
    </source>
</evidence>
<evidence type="ECO:0000256" key="10">
    <source>
        <dbReference type="ARBA" id="ARBA00023012"/>
    </source>
</evidence>
<feature type="domain" description="HAMP" evidence="14">
    <location>
        <begin position="293"/>
        <end position="339"/>
    </location>
</feature>
<proteinExistence type="predicted"/>
<dbReference type="PANTHER" id="PTHR34220">
    <property type="entry name" value="SENSOR HISTIDINE KINASE YPDA"/>
    <property type="match status" value="1"/>
</dbReference>
<keyword evidence="16" id="KW-1185">Reference proteome</keyword>
<gene>
    <name evidence="15" type="ORF">BU202_04170</name>
</gene>
<dbReference type="Gene3D" id="3.30.565.10">
    <property type="entry name" value="Histidine kinase-like ATPase, C-terminal domain"/>
    <property type="match status" value="1"/>
</dbReference>
<keyword evidence="5 13" id="KW-0812">Transmembrane</keyword>
<dbReference type="InterPro" id="IPR003594">
    <property type="entry name" value="HATPase_dom"/>
</dbReference>
<keyword evidence="12" id="KW-0175">Coiled coil</keyword>
<keyword evidence="10" id="KW-0902">Two-component regulatory system</keyword>
<keyword evidence="7 15" id="KW-0418">Kinase</keyword>
<evidence type="ECO:0000313" key="16">
    <source>
        <dbReference type="Proteomes" id="UP000186890"/>
    </source>
</evidence>
<reference evidence="16" key="1">
    <citation type="submission" date="2016-12" db="EMBL/GenBank/DDBJ databases">
        <authorList>
            <person name="Gulvik C.A."/>
        </authorList>
    </citation>
    <scope>NUCLEOTIDE SEQUENCE [LARGE SCALE GENOMIC DNA]</scope>
    <source>
        <strain evidence="16">NED12-00049-6B</strain>
    </source>
</reference>
<evidence type="ECO:0000256" key="7">
    <source>
        <dbReference type="ARBA" id="ARBA00022777"/>
    </source>
</evidence>
<dbReference type="InterPro" id="IPR036890">
    <property type="entry name" value="HATPase_C_sf"/>
</dbReference>
<keyword evidence="6" id="KW-0547">Nucleotide-binding</keyword>
<dbReference type="InterPro" id="IPR003660">
    <property type="entry name" value="HAMP_dom"/>
</dbReference>
<dbReference type="GO" id="GO:0005886">
    <property type="term" value="C:plasma membrane"/>
    <property type="evidence" value="ECO:0007669"/>
    <property type="project" value="UniProtKB-SubCell"/>
</dbReference>
<dbReference type="SUPFAM" id="SSF55874">
    <property type="entry name" value="ATPase domain of HSP90 chaperone/DNA topoisomerase II/histidine kinase"/>
    <property type="match status" value="1"/>
</dbReference>
<dbReference type="InterPro" id="IPR050640">
    <property type="entry name" value="Bact_2-comp_sensor_kinase"/>
</dbReference>
<sequence length="549" mass="63898">MAGSFKQSLQKEIITKSSWSALLTTGVLMILLVSSSYVLQYYQLVRDTEEIVRHTQDGIASNEQVLRELDQGIVKEFLKGNRTERELYTSFYEKRAQTELVSDLMVLDKAGNIRFTTNRAHNGLMIPAYYLQILMEQSRDERIRPKVIISTNHQHYLLFIHPVIEGGEQIGYSILFINDHDFVSYDDILSAKYILTDKYGNIFAKNSNYFTVSSLEKLDEHLLRKQTVFNAEQPVLTHEAEIGKDLHIYTFQAFFPLQFLAIFSLAVTVAVLTVYLMQARKIAHKIAAYNAIPIESLVEQMKLIIADDKKKVQLETGDEFEFMAEQINQMLEELDLLHEQKLLLEREKLLFERKMLEAQFNPHFLYNTLETIKITHELDRSLTNQLIQNLTSILRYSVAQLDHDTSLGEDLEIIRSYLEIHAVRYEGFTYEIICPETLKGQSIPRLFLLPLIENAMKYGRKYRIDLHIQVRIEQRDSHLYFTVIDNAGGLTKQERQKILESLDSNQTQHGVVNSYRRLKDFFGDIQFDLGVNRKGETWIQFVVMEVEDV</sequence>
<evidence type="ECO:0000256" key="9">
    <source>
        <dbReference type="ARBA" id="ARBA00022989"/>
    </source>
</evidence>
<evidence type="ECO:0000256" key="5">
    <source>
        <dbReference type="ARBA" id="ARBA00022692"/>
    </source>
</evidence>
<organism evidence="15 16">
    <name type="scientific">Streptococcus cuniculi</name>
    <dbReference type="NCBI Taxonomy" id="1432788"/>
    <lineage>
        <taxon>Bacteria</taxon>
        <taxon>Bacillati</taxon>
        <taxon>Bacillota</taxon>
        <taxon>Bacilli</taxon>
        <taxon>Lactobacillales</taxon>
        <taxon>Streptococcaceae</taxon>
        <taxon>Streptococcus</taxon>
    </lineage>
</organism>
<keyword evidence="9 13" id="KW-1133">Transmembrane helix</keyword>
<evidence type="ECO:0000259" key="14">
    <source>
        <dbReference type="PROSITE" id="PS50885"/>
    </source>
</evidence>
<evidence type="ECO:0000256" key="8">
    <source>
        <dbReference type="ARBA" id="ARBA00022840"/>
    </source>
</evidence>
<dbReference type="AlphaFoldDB" id="A0A1Q8E8S5"/>
<evidence type="ECO:0000256" key="11">
    <source>
        <dbReference type="ARBA" id="ARBA00023136"/>
    </source>
</evidence>
<accession>A0A1Q8E8S5</accession>
<dbReference type="RefSeq" id="WP_075104546.1">
    <property type="nucleotide sequence ID" value="NZ_MSJM01000003.1"/>
</dbReference>
<comment type="caution">
    <text evidence="15">The sequence shown here is derived from an EMBL/GenBank/DDBJ whole genome shotgun (WGS) entry which is preliminary data.</text>
</comment>
<feature type="transmembrane region" description="Helical" evidence="13">
    <location>
        <begin position="254"/>
        <end position="276"/>
    </location>
</feature>
<dbReference type="Pfam" id="PF02518">
    <property type="entry name" value="HATPase_c"/>
    <property type="match status" value="1"/>
</dbReference>
<dbReference type="InterPro" id="IPR010559">
    <property type="entry name" value="Sig_transdc_His_kin_internal"/>
</dbReference>
<keyword evidence="8" id="KW-0067">ATP-binding</keyword>
<dbReference type="PROSITE" id="PS50885">
    <property type="entry name" value="HAMP"/>
    <property type="match status" value="1"/>
</dbReference>
<evidence type="ECO:0000256" key="1">
    <source>
        <dbReference type="ARBA" id="ARBA00004651"/>
    </source>
</evidence>
<keyword evidence="3" id="KW-0597">Phosphoprotein</keyword>
<dbReference type="EMBL" id="MSJM01000003">
    <property type="protein sequence ID" value="OLF48195.1"/>
    <property type="molecule type" value="Genomic_DNA"/>
</dbReference>
<dbReference type="OrthoDB" id="9776552at2"/>
<dbReference type="GO" id="GO:0000155">
    <property type="term" value="F:phosphorelay sensor kinase activity"/>
    <property type="evidence" value="ECO:0007669"/>
    <property type="project" value="InterPro"/>
</dbReference>
<dbReference type="PANTHER" id="PTHR34220:SF11">
    <property type="entry name" value="SENSOR PROTEIN KINASE HPTS"/>
    <property type="match status" value="1"/>
</dbReference>
<keyword evidence="11 13" id="KW-0472">Membrane</keyword>
<evidence type="ECO:0000256" key="3">
    <source>
        <dbReference type="ARBA" id="ARBA00022553"/>
    </source>
</evidence>
<name>A0A1Q8E8S5_9STRE</name>
<feature type="transmembrane region" description="Helical" evidence="13">
    <location>
        <begin position="21"/>
        <end position="42"/>
    </location>
</feature>
<feature type="coiled-coil region" evidence="12">
    <location>
        <begin position="320"/>
        <end position="347"/>
    </location>
</feature>
<keyword evidence="4" id="KW-0808">Transferase</keyword>
<evidence type="ECO:0000256" key="12">
    <source>
        <dbReference type="SAM" id="Coils"/>
    </source>
</evidence>
<dbReference type="Pfam" id="PF06580">
    <property type="entry name" value="His_kinase"/>
    <property type="match status" value="1"/>
</dbReference>
<dbReference type="Proteomes" id="UP000186890">
    <property type="component" value="Unassembled WGS sequence"/>
</dbReference>
<dbReference type="GO" id="GO:0005524">
    <property type="term" value="F:ATP binding"/>
    <property type="evidence" value="ECO:0007669"/>
    <property type="project" value="UniProtKB-KW"/>
</dbReference>
<evidence type="ECO:0000313" key="15">
    <source>
        <dbReference type="EMBL" id="OLF48195.1"/>
    </source>
</evidence>
<protein>
    <submittedName>
        <fullName evidence="15">Sensor histidine kinase</fullName>
    </submittedName>
</protein>
<evidence type="ECO:0000256" key="6">
    <source>
        <dbReference type="ARBA" id="ARBA00022741"/>
    </source>
</evidence>
<comment type="subcellular location">
    <subcellularLocation>
        <location evidence="1">Cell membrane</location>
        <topology evidence="1">Multi-pass membrane protein</topology>
    </subcellularLocation>
</comment>
<keyword evidence="2" id="KW-1003">Cell membrane</keyword>
<evidence type="ECO:0000256" key="4">
    <source>
        <dbReference type="ARBA" id="ARBA00022679"/>
    </source>
</evidence>
<evidence type="ECO:0000256" key="2">
    <source>
        <dbReference type="ARBA" id="ARBA00022475"/>
    </source>
</evidence>